<dbReference type="InterPro" id="IPR003593">
    <property type="entry name" value="AAA+_ATPase"/>
</dbReference>
<dbReference type="SMART" id="SM00382">
    <property type="entry name" value="AAA"/>
    <property type="match status" value="1"/>
</dbReference>
<dbReference type="SUPFAM" id="SSF51735">
    <property type="entry name" value="NAD(P)-binding Rossmann-fold domains"/>
    <property type="match status" value="1"/>
</dbReference>
<dbReference type="InterPro" id="IPR058031">
    <property type="entry name" value="AAA_lid_NorR"/>
</dbReference>
<dbReference type="RefSeq" id="WP_144087405.1">
    <property type="nucleotide sequence ID" value="NZ_VMHE01000001.1"/>
</dbReference>
<evidence type="ECO:0000256" key="3">
    <source>
        <dbReference type="ARBA" id="ARBA00023015"/>
    </source>
</evidence>
<dbReference type="AlphaFoldDB" id="A0A556PTC9"/>
<feature type="domain" description="PAS" evidence="6">
    <location>
        <begin position="234"/>
        <end position="285"/>
    </location>
</feature>
<accession>A0A556PTC9</accession>
<dbReference type="OrthoDB" id="9771372at2"/>
<dbReference type="GO" id="GO:0006355">
    <property type="term" value="P:regulation of DNA-templated transcription"/>
    <property type="evidence" value="ECO:0007669"/>
    <property type="project" value="InterPro"/>
</dbReference>
<name>A0A556PTC9_9BACI</name>
<dbReference type="Pfam" id="PF02954">
    <property type="entry name" value="HTH_8"/>
    <property type="match status" value="1"/>
</dbReference>
<dbReference type="InterPro" id="IPR002197">
    <property type="entry name" value="HTH_Fis"/>
</dbReference>
<dbReference type="PROSITE" id="PS50045">
    <property type="entry name" value="SIGMA54_INTERACT_4"/>
    <property type="match status" value="1"/>
</dbReference>
<organism evidence="7 8">
    <name type="scientific">Allobacillus salarius</name>
    <dbReference type="NCBI Taxonomy" id="1955272"/>
    <lineage>
        <taxon>Bacteria</taxon>
        <taxon>Bacillati</taxon>
        <taxon>Bacillota</taxon>
        <taxon>Bacilli</taxon>
        <taxon>Bacillales</taxon>
        <taxon>Bacillaceae</taxon>
        <taxon>Allobacillus</taxon>
    </lineage>
</organism>
<dbReference type="Gene3D" id="3.30.450.20">
    <property type="entry name" value="PAS domain"/>
    <property type="match status" value="2"/>
</dbReference>
<keyword evidence="8" id="KW-1185">Reference proteome</keyword>
<dbReference type="Gene3D" id="3.40.50.300">
    <property type="entry name" value="P-loop containing nucleotide triphosphate hydrolases"/>
    <property type="match status" value="1"/>
</dbReference>
<dbReference type="SUPFAM" id="SSF52540">
    <property type="entry name" value="P-loop containing nucleoside triphosphate hydrolases"/>
    <property type="match status" value="1"/>
</dbReference>
<dbReference type="Gene3D" id="3.40.50.720">
    <property type="entry name" value="NAD(P)-binding Rossmann-like Domain"/>
    <property type="match status" value="1"/>
</dbReference>
<dbReference type="PROSITE" id="PS50112">
    <property type="entry name" value="PAS"/>
    <property type="match status" value="2"/>
</dbReference>
<dbReference type="Pfam" id="PF13426">
    <property type="entry name" value="PAS_9"/>
    <property type="match status" value="1"/>
</dbReference>
<dbReference type="InterPro" id="IPR027417">
    <property type="entry name" value="P-loop_NTPase"/>
</dbReference>
<evidence type="ECO:0000256" key="4">
    <source>
        <dbReference type="ARBA" id="ARBA00023163"/>
    </source>
</evidence>
<evidence type="ECO:0000313" key="8">
    <source>
        <dbReference type="Proteomes" id="UP000316425"/>
    </source>
</evidence>
<dbReference type="InterPro" id="IPR002078">
    <property type="entry name" value="Sigma_54_int"/>
</dbReference>
<dbReference type="NCBIfam" id="TIGR00229">
    <property type="entry name" value="sensory_box"/>
    <property type="match status" value="2"/>
</dbReference>
<dbReference type="InterPro" id="IPR036291">
    <property type="entry name" value="NAD(P)-bd_dom_sf"/>
</dbReference>
<dbReference type="CDD" id="cd00009">
    <property type="entry name" value="AAA"/>
    <property type="match status" value="1"/>
</dbReference>
<keyword evidence="3" id="KW-0805">Transcription regulation</keyword>
<reference evidence="7 8" key="1">
    <citation type="submission" date="2019-07" db="EMBL/GenBank/DDBJ databases">
        <title>Allobacillus sp. nov. SKP isolated from shrimp paste of Euphausiacea.</title>
        <authorList>
            <person name="Kanchanasin P."/>
            <person name="Tanasupawat S."/>
            <person name="Shi W."/>
            <person name="Wu L."/>
            <person name="Ma J."/>
        </authorList>
    </citation>
    <scope>NUCLEOTIDE SEQUENCE [LARGE SCALE GENOMIC DNA]</scope>
    <source>
        <strain evidence="7 8">SKP4-8</strain>
    </source>
</reference>
<evidence type="ECO:0000256" key="2">
    <source>
        <dbReference type="ARBA" id="ARBA00022840"/>
    </source>
</evidence>
<dbReference type="SMART" id="SM00091">
    <property type="entry name" value="PAS"/>
    <property type="match status" value="2"/>
</dbReference>
<dbReference type="EMBL" id="VMHE01000001">
    <property type="protein sequence ID" value="TSJ67646.1"/>
    <property type="molecule type" value="Genomic_DNA"/>
</dbReference>
<dbReference type="SUPFAM" id="SSF46689">
    <property type="entry name" value="Homeodomain-like"/>
    <property type="match status" value="1"/>
</dbReference>
<dbReference type="Pfam" id="PF00158">
    <property type="entry name" value="Sigma54_activat"/>
    <property type="match status" value="1"/>
</dbReference>
<dbReference type="InterPro" id="IPR035965">
    <property type="entry name" value="PAS-like_dom_sf"/>
</dbReference>
<dbReference type="CDD" id="cd00130">
    <property type="entry name" value="PAS"/>
    <property type="match status" value="2"/>
</dbReference>
<dbReference type="Pfam" id="PF00989">
    <property type="entry name" value="PAS"/>
    <property type="match status" value="1"/>
</dbReference>
<dbReference type="InterPro" id="IPR013767">
    <property type="entry name" value="PAS_fold"/>
</dbReference>
<dbReference type="PANTHER" id="PTHR32071">
    <property type="entry name" value="TRANSCRIPTIONAL REGULATORY PROTEIN"/>
    <property type="match status" value="1"/>
</dbReference>
<dbReference type="InterPro" id="IPR000014">
    <property type="entry name" value="PAS"/>
</dbReference>
<evidence type="ECO:0000259" key="6">
    <source>
        <dbReference type="PROSITE" id="PS50112"/>
    </source>
</evidence>
<dbReference type="GO" id="GO:0043565">
    <property type="term" value="F:sequence-specific DNA binding"/>
    <property type="evidence" value="ECO:0007669"/>
    <property type="project" value="InterPro"/>
</dbReference>
<proteinExistence type="predicted"/>
<dbReference type="FunFam" id="3.40.50.300:FF:000006">
    <property type="entry name" value="DNA-binding transcriptional regulator NtrC"/>
    <property type="match status" value="1"/>
</dbReference>
<evidence type="ECO:0000256" key="1">
    <source>
        <dbReference type="ARBA" id="ARBA00022741"/>
    </source>
</evidence>
<keyword evidence="1" id="KW-0547">Nucleotide-binding</keyword>
<protein>
    <submittedName>
        <fullName evidence="7">PAS domain S-box protein</fullName>
    </submittedName>
</protein>
<dbReference type="SUPFAM" id="SSF55785">
    <property type="entry name" value="PYP-like sensor domain (PAS domain)"/>
    <property type="match status" value="2"/>
</dbReference>
<feature type="domain" description="Sigma-54 factor interaction" evidence="5">
    <location>
        <begin position="368"/>
        <end position="593"/>
    </location>
</feature>
<dbReference type="Proteomes" id="UP000316425">
    <property type="component" value="Unassembled WGS sequence"/>
</dbReference>
<dbReference type="InterPro" id="IPR025944">
    <property type="entry name" value="Sigma_54_int_dom_CS"/>
</dbReference>
<feature type="domain" description="PAS" evidence="6">
    <location>
        <begin position="114"/>
        <end position="185"/>
    </location>
</feature>
<dbReference type="Pfam" id="PF25601">
    <property type="entry name" value="AAA_lid_14"/>
    <property type="match status" value="1"/>
</dbReference>
<keyword evidence="4" id="KW-0804">Transcription</keyword>
<dbReference type="Gene3D" id="1.10.8.60">
    <property type="match status" value="1"/>
</dbReference>
<comment type="caution">
    <text evidence="7">The sequence shown here is derived from an EMBL/GenBank/DDBJ whole genome shotgun (WGS) entry which is preliminary data.</text>
</comment>
<evidence type="ECO:0000259" key="5">
    <source>
        <dbReference type="PROSITE" id="PS50045"/>
    </source>
</evidence>
<dbReference type="PANTHER" id="PTHR32071:SF121">
    <property type="entry name" value="SIGMA L-DEPENDENT TRANSCRIPTIONAL REGULATOR YQIR-RELATED"/>
    <property type="match status" value="1"/>
</dbReference>
<dbReference type="Gene3D" id="1.10.10.60">
    <property type="entry name" value="Homeodomain-like"/>
    <property type="match status" value="1"/>
</dbReference>
<dbReference type="PROSITE" id="PS00688">
    <property type="entry name" value="SIGMA54_INTERACT_3"/>
    <property type="match status" value="1"/>
</dbReference>
<sequence>MQNVLIVGAGKGGTAILHLFSDIDLLSVQKVADINPNAPGMIKARKNGISTYLSYKEAIDDTVDIIVETTGEATVFQELRQMKPKNCVLIPGTVAHVIADLLYEKEGLMSQVENEVNMREILLSSIHDGMIVVDTDEQITFVNQSAANILSLQETEMLGKKIREIIPDSALPNILQTRTKEINKQLTLENGKKVITTRIPMIDDSDELIGAFAVFKDITEVVGLAEEVTDLKEVQTMLEAIIQSSEEAISVVDENGIGLMINPAYTKITGLDEKEIIGKPATIDISEGDSVHYEVLRTRKPVRGRKMKVGPFNKDVLVNVAPIIVDGALKGSVGVIHDLSEIESLSAELKKAKRIIRNLEAKYTFDDIIANSEDMRLTLEQAKIGAKMPTSILLRGEPGTGKELLAHAIHNESRRKFDKFIRVNCGTVDDETLQKELFGDELGPPERQKGLFEEASNGSVFLDDIGEMSLSMQGKLLKVLEDQEVVRFGGHERIPVDVRIIAATSVNLERAIINGSFKESLFYRLNRLPIHLPPLRERMNDLKPLAKHLINHLNENYGRHIDDISEEALEKLRKYSFPGNVRELENIIAQAIIKMHPHERVIQEQHIPRLHKHTFDQLDLLHDHRDEEYATLQEAMDEFEKQFILEILEANDYIKSKTAKQLNISIRNLYYKMDKYNIGKQLNSAEDG</sequence>
<dbReference type="InterPro" id="IPR009057">
    <property type="entry name" value="Homeodomain-like_sf"/>
</dbReference>
<keyword evidence="2" id="KW-0067">ATP-binding</keyword>
<evidence type="ECO:0000313" key="7">
    <source>
        <dbReference type="EMBL" id="TSJ67646.1"/>
    </source>
</evidence>
<gene>
    <name evidence="7" type="ORF">FPQ13_00830</name>
</gene>
<dbReference type="GO" id="GO:0005524">
    <property type="term" value="F:ATP binding"/>
    <property type="evidence" value="ECO:0007669"/>
    <property type="project" value="UniProtKB-KW"/>
</dbReference>